<feature type="signal peptide" evidence="1">
    <location>
        <begin position="1"/>
        <end position="24"/>
    </location>
</feature>
<dbReference type="Proteomes" id="UP001153954">
    <property type="component" value="Unassembled WGS sequence"/>
</dbReference>
<dbReference type="EMBL" id="CAKOGL010000016">
    <property type="protein sequence ID" value="CAH2096666.1"/>
    <property type="molecule type" value="Genomic_DNA"/>
</dbReference>
<accession>A0AAU9UFJ2</accession>
<evidence type="ECO:0000256" key="1">
    <source>
        <dbReference type="SAM" id="SignalP"/>
    </source>
</evidence>
<keyword evidence="1" id="KW-0732">Signal</keyword>
<sequence>MASGFRLNLWCIPLILEIEYPVLTMEPEVVDFGDVSDGSTRKSYITVTHSSPTTTIHLEISWTGAEQFRFWPPNLTLSPGTSARIYIEYTAVWLSGSSASGTLSARAAGGGAAARWCGARAHATARARRGAARRRDTWTTPTTRI</sequence>
<organism evidence="2 3">
    <name type="scientific">Euphydryas editha</name>
    <name type="common">Edith's checkerspot</name>
    <dbReference type="NCBI Taxonomy" id="104508"/>
    <lineage>
        <taxon>Eukaryota</taxon>
        <taxon>Metazoa</taxon>
        <taxon>Ecdysozoa</taxon>
        <taxon>Arthropoda</taxon>
        <taxon>Hexapoda</taxon>
        <taxon>Insecta</taxon>
        <taxon>Pterygota</taxon>
        <taxon>Neoptera</taxon>
        <taxon>Endopterygota</taxon>
        <taxon>Lepidoptera</taxon>
        <taxon>Glossata</taxon>
        <taxon>Ditrysia</taxon>
        <taxon>Papilionoidea</taxon>
        <taxon>Nymphalidae</taxon>
        <taxon>Nymphalinae</taxon>
        <taxon>Euphydryas</taxon>
    </lineage>
</organism>
<keyword evidence="3" id="KW-1185">Reference proteome</keyword>
<feature type="chain" id="PRO_5043482553" evidence="1">
    <location>
        <begin position="25"/>
        <end position="145"/>
    </location>
</feature>
<dbReference type="InterPro" id="IPR013783">
    <property type="entry name" value="Ig-like_fold"/>
</dbReference>
<name>A0AAU9UFJ2_EUPED</name>
<reference evidence="2" key="1">
    <citation type="submission" date="2022-03" db="EMBL/GenBank/DDBJ databases">
        <authorList>
            <person name="Tunstrom K."/>
        </authorList>
    </citation>
    <scope>NUCLEOTIDE SEQUENCE</scope>
</reference>
<proteinExistence type="predicted"/>
<evidence type="ECO:0000313" key="2">
    <source>
        <dbReference type="EMBL" id="CAH2096666.1"/>
    </source>
</evidence>
<comment type="caution">
    <text evidence="2">The sequence shown here is derived from an EMBL/GenBank/DDBJ whole genome shotgun (WGS) entry which is preliminary data.</text>
</comment>
<gene>
    <name evidence="2" type="ORF">EEDITHA_LOCUS11977</name>
</gene>
<dbReference type="Gene3D" id="2.60.40.10">
    <property type="entry name" value="Immunoglobulins"/>
    <property type="match status" value="1"/>
</dbReference>
<dbReference type="AlphaFoldDB" id="A0AAU9UFJ2"/>
<protein>
    <submittedName>
        <fullName evidence="2">Uncharacterized protein</fullName>
    </submittedName>
</protein>
<evidence type="ECO:0000313" key="3">
    <source>
        <dbReference type="Proteomes" id="UP001153954"/>
    </source>
</evidence>